<keyword evidence="11" id="KW-0010">Activator</keyword>
<dbReference type="AlphaFoldDB" id="A0A7K1UID5"/>
<evidence type="ECO:0000256" key="1">
    <source>
        <dbReference type="ARBA" id="ARBA00000086"/>
    </source>
</evidence>
<evidence type="ECO:0000259" key="14">
    <source>
        <dbReference type="PROSITE" id="PS01124"/>
    </source>
</evidence>
<dbReference type="GO" id="GO:0032131">
    <property type="term" value="F:alkylated DNA binding"/>
    <property type="evidence" value="ECO:0007669"/>
    <property type="project" value="TreeGrafter"/>
</dbReference>
<dbReference type="InterPro" id="IPR009057">
    <property type="entry name" value="Homeodomain-like_sf"/>
</dbReference>
<dbReference type="SMART" id="SM01009">
    <property type="entry name" value="AlkA_N"/>
    <property type="match status" value="1"/>
</dbReference>
<dbReference type="InterPro" id="IPR003265">
    <property type="entry name" value="HhH-GPD_domain"/>
</dbReference>
<evidence type="ECO:0000313" key="16">
    <source>
        <dbReference type="Proteomes" id="UP000460157"/>
    </source>
</evidence>
<dbReference type="InterPro" id="IPR051912">
    <property type="entry name" value="Alkylbase_DNA_Glycosylase/TA"/>
</dbReference>
<sequence length="513" mass="55664">MSGEETFAQRYRAVASRDRRFDGQFVTAVSSTGIYCRPSCPAVTPKPANVKFFTTSAAAHEAGYRACKRCLPEASPGSPEWDLRQDLAGRAMRLIREGALNQGTVEELSRRLGYTSRHIHRTLLAELGAGPLALARAHRAQMARNLLVSTDLSLADVAFSAGFGSVRQFNETIREIYASTPTEIRRGAQRSSAEAGEGSRLRLSLMLPVRQPYDAPGVFGFLAERALPGVEAAQLGADRLRYARTLRLPHGPGAVEVIALRGEREWELSMRGEMASLADTGLLLARVRRMFDLDSDPAAVDAALGRDPVLGPLVREVPGMRLVGTAEPQEYVVRAVVGQQISVKAARTQLSRMVQQIGLRAESGFEGLDMLFPTPEQILASVPEPPEAGDLDPERPLRLARRQIRAVRAAAGAMAEGALSLHAGVHPDQLRAELLALPGIGKWTAAYLALRVLGHPDDWMTGDVALVAGARKLGLISTGLPVAAAHRRLEQLAQQWAPWRSYAAMHLWRAAAQ</sequence>
<dbReference type="GO" id="GO:0006285">
    <property type="term" value="P:base-excision repair, AP site formation"/>
    <property type="evidence" value="ECO:0007669"/>
    <property type="project" value="TreeGrafter"/>
</dbReference>
<evidence type="ECO:0000256" key="6">
    <source>
        <dbReference type="ARBA" id="ARBA00022723"/>
    </source>
</evidence>
<evidence type="ECO:0000256" key="10">
    <source>
        <dbReference type="ARBA" id="ARBA00023125"/>
    </source>
</evidence>
<dbReference type="InterPro" id="IPR011257">
    <property type="entry name" value="DNA_glycosylase"/>
</dbReference>
<keyword evidence="8" id="KW-0862">Zinc</keyword>
<keyword evidence="4" id="KW-0489">Methyltransferase</keyword>
<accession>A0A7K1UID5</accession>
<dbReference type="Pfam" id="PF02805">
    <property type="entry name" value="Ada_Zn_binding"/>
    <property type="match status" value="1"/>
</dbReference>
<evidence type="ECO:0000256" key="11">
    <source>
        <dbReference type="ARBA" id="ARBA00023159"/>
    </source>
</evidence>
<evidence type="ECO:0000256" key="9">
    <source>
        <dbReference type="ARBA" id="ARBA00023015"/>
    </source>
</evidence>
<dbReference type="Gene3D" id="3.40.10.10">
    <property type="entry name" value="DNA Methylphosphotriester Repair Domain"/>
    <property type="match status" value="1"/>
</dbReference>
<comment type="catalytic activity">
    <reaction evidence="1">
        <text>Hydrolysis of alkylated DNA, releasing 3-methyladenine, 3-methylguanine, 7-methylguanine and 7-methyladenine.</text>
        <dbReference type="EC" id="3.2.2.21"/>
    </reaction>
</comment>
<dbReference type="Gene3D" id="3.30.310.20">
    <property type="entry name" value="DNA-3-methyladenine glycosylase AlkA, N-terminal domain"/>
    <property type="match status" value="1"/>
</dbReference>
<dbReference type="OrthoDB" id="9811249at2"/>
<keyword evidence="12" id="KW-0804">Transcription</keyword>
<evidence type="ECO:0000256" key="5">
    <source>
        <dbReference type="ARBA" id="ARBA00022679"/>
    </source>
</evidence>
<dbReference type="GO" id="GO:0008725">
    <property type="term" value="F:DNA-3-methyladenine glycosylase activity"/>
    <property type="evidence" value="ECO:0007669"/>
    <property type="project" value="TreeGrafter"/>
</dbReference>
<evidence type="ECO:0000256" key="7">
    <source>
        <dbReference type="ARBA" id="ARBA00022763"/>
    </source>
</evidence>
<dbReference type="InterPro" id="IPR010316">
    <property type="entry name" value="AlkA_N"/>
</dbReference>
<dbReference type="GO" id="GO:0008270">
    <property type="term" value="F:zinc ion binding"/>
    <property type="evidence" value="ECO:0007669"/>
    <property type="project" value="InterPro"/>
</dbReference>
<dbReference type="Proteomes" id="UP000460157">
    <property type="component" value="Unassembled WGS sequence"/>
</dbReference>
<dbReference type="PANTHER" id="PTHR43003:SF13">
    <property type="entry name" value="DNA-3-METHYLADENINE GLYCOSYLASE 2"/>
    <property type="match status" value="1"/>
</dbReference>
<dbReference type="Pfam" id="PF12833">
    <property type="entry name" value="HTH_18"/>
    <property type="match status" value="1"/>
</dbReference>
<dbReference type="SUPFAM" id="SSF46689">
    <property type="entry name" value="Homeodomain-like"/>
    <property type="match status" value="1"/>
</dbReference>
<dbReference type="SUPFAM" id="SSF55945">
    <property type="entry name" value="TATA-box binding protein-like"/>
    <property type="match status" value="1"/>
</dbReference>
<evidence type="ECO:0000256" key="3">
    <source>
        <dbReference type="ARBA" id="ARBA00012000"/>
    </source>
</evidence>
<dbReference type="SUPFAM" id="SSF57884">
    <property type="entry name" value="Ada DNA repair protein, N-terminal domain (N-Ada 10)"/>
    <property type="match status" value="1"/>
</dbReference>
<dbReference type="GO" id="GO:0043916">
    <property type="term" value="F:DNA-7-methylguanine glycosylase activity"/>
    <property type="evidence" value="ECO:0007669"/>
    <property type="project" value="TreeGrafter"/>
</dbReference>
<evidence type="ECO:0000256" key="4">
    <source>
        <dbReference type="ARBA" id="ARBA00022603"/>
    </source>
</evidence>
<proteinExistence type="predicted"/>
<dbReference type="Gene3D" id="1.10.340.30">
    <property type="entry name" value="Hypothetical protein, domain 2"/>
    <property type="match status" value="1"/>
</dbReference>
<dbReference type="InterPro" id="IPR035451">
    <property type="entry name" value="Ada-like_dom_sf"/>
</dbReference>
<evidence type="ECO:0000256" key="2">
    <source>
        <dbReference type="ARBA" id="ARBA00001947"/>
    </source>
</evidence>
<keyword evidence="16" id="KW-1185">Reference proteome</keyword>
<keyword evidence="5" id="KW-0808">Transferase</keyword>
<evidence type="ECO:0000256" key="8">
    <source>
        <dbReference type="ARBA" id="ARBA00022833"/>
    </source>
</evidence>
<keyword evidence="9" id="KW-0805">Transcription regulation</keyword>
<comment type="cofactor">
    <cofactor evidence="2">
        <name>Zn(2+)</name>
        <dbReference type="ChEBI" id="CHEBI:29105"/>
    </cofactor>
</comment>
<dbReference type="InterPro" id="IPR018062">
    <property type="entry name" value="HTH_AraC-typ_CS"/>
</dbReference>
<dbReference type="PROSITE" id="PS00041">
    <property type="entry name" value="HTH_ARAC_FAMILY_1"/>
    <property type="match status" value="1"/>
</dbReference>
<evidence type="ECO:0000256" key="12">
    <source>
        <dbReference type="ARBA" id="ARBA00023163"/>
    </source>
</evidence>
<evidence type="ECO:0000313" key="15">
    <source>
        <dbReference type="EMBL" id="MVT26166.1"/>
    </source>
</evidence>
<evidence type="ECO:0000256" key="13">
    <source>
        <dbReference type="ARBA" id="ARBA00023204"/>
    </source>
</evidence>
<dbReference type="InterPro" id="IPR004026">
    <property type="entry name" value="Ada_DNA_repair_Zn-bd"/>
</dbReference>
<dbReference type="PANTHER" id="PTHR43003">
    <property type="entry name" value="DNA-3-METHYLADENINE GLYCOSYLASE"/>
    <property type="match status" value="1"/>
</dbReference>
<keyword evidence="13" id="KW-0234">DNA repair</keyword>
<dbReference type="GO" id="GO:0043565">
    <property type="term" value="F:sequence-specific DNA binding"/>
    <property type="evidence" value="ECO:0007669"/>
    <property type="project" value="InterPro"/>
</dbReference>
<keyword evidence="6" id="KW-0479">Metal-binding</keyword>
<name>A0A7K1UID5_9MICC</name>
<keyword evidence="7" id="KW-0227">DNA damage</keyword>
<dbReference type="GO" id="GO:0032259">
    <property type="term" value="P:methylation"/>
    <property type="evidence" value="ECO:0007669"/>
    <property type="project" value="UniProtKB-KW"/>
</dbReference>
<dbReference type="InterPro" id="IPR023170">
    <property type="entry name" value="HhH_base_excis_C"/>
</dbReference>
<organism evidence="15 16">
    <name type="scientific">Nesterenkonia alkaliphila</name>
    <dbReference type="NCBI Taxonomy" id="1463631"/>
    <lineage>
        <taxon>Bacteria</taxon>
        <taxon>Bacillati</taxon>
        <taxon>Actinomycetota</taxon>
        <taxon>Actinomycetes</taxon>
        <taxon>Micrococcales</taxon>
        <taxon>Micrococcaceae</taxon>
        <taxon>Nesterenkonia</taxon>
    </lineage>
</organism>
<dbReference type="Pfam" id="PF06029">
    <property type="entry name" value="AlkA_N"/>
    <property type="match status" value="1"/>
</dbReference>
<dbReference type="InterPro" id="IPR018060">
    <property type="entry name" value="HTH_AraC"/>
</dbReference>
<reference evidence="15 16" key="1">
    <citation type="submission" date="2019-12" db="EMBL/GenBank/DDBJ databases">
        <title>Nesterenkonia muleiensis sp. nov., a novel actinobacterium isolated from sap of Populus euphratica.</title>
        <authorList>
            <person name="Wang R."/>
        </authorList>
    </citation>
    <scope>NUCLEOTIDE SEQUENCE [LARGE SCALE GENOMIC DNA]</scope>
    <source>
        <strain evidence="15 16">F10</strain>
    </source>
</reference>
<dbReference type="GO" id="GO:0003700">
    <property type="term" value="F:DNA-binding transcription factor activity"/>
    <property type="evidence" value="ECO:0007669"/>
    <property type="project" value="InterPro"/>
</dbReference>
<dbReference type="GO" id="GO:0008168">
    <property type="term" value="F:methyltransferase activity"/>
    <property type="evidence" value="ECO:0007669"/>
    <property type="project" value="UniProtKB-KW"/>
</dbReference>
<gene>
    <name evidence="15" type="ORF">GNZ21_07315</name>
</gene>
<dbReference type="RefSeq" id="WP_157322846.1">
    <property type="nucleotide sequence ID" value="NZ_BMFX01000006.1"/>
</dbReference>
<dbReference type="GO" id="GO:0032993">
    <property type="term" value="C:protein-DNA complex"/>
    <property type="evidence" value="ECO:0007669"/>
    <property type="project" value="TreeGrafter"/>
</dbReference>
<dbReference type="SMART" id="SM00478">
    <property type="entry name" value="ENDO3c"/>
    <property type="match status" value="1"/>
</dbReference>
<protein>
    <recommendedName>
        <fullName evidence="3">DNA-3-methyladenine glycosylase II</fullName>
        <ecNumber evidence="3">3.2.2.21</ecNumber>
    </recommendedName>
</protein>
<dbReference type="EC" id="3.2.2.21" evidence="3"/>
<dbReference type="PROSITE" id="PS01124">
    <property type="entry name" value="HTH_ARAC_FAMILY_2"/>
    <property type="match status" value="1"/>
</dbReference>
<feature type="domain" description="HTH araC/xylS-type" evidence="14">
    <location>
        <begin position="89"/>
        <end position="187"/>
    </location>
</feature>
<dbReference type="EMBL" id="WRPM01000051">
    <property type="protein sequence ID" value="MVT26166.1"/>
    <property type="molecule type" value="Genomic_DNA"/>
</dbReference>
<dbReference type="GO" id="GO:0005737">
    <property type="term" value="C:cytoplasm"/>
    <property type="evidence" value="ECO:0007669"/>
    <property type="project" value="TreeGrafter"/>
</dbReference>
<dbReference type="SUPFAM" id="SSF48150">
    <property type="entry name" value="DNA-glycosylase"/>
    <property type="match status" value="1"/>
</dbReference>
<dbReference type="Gene3D" id="1.10.1670.10">
    <property type="entry name" value="Helix-hairpin-Helix base-excision DNA repair enzymes (C-terminal)"/>
    <property type="match status" value="1"/>
</dbReference>
<dbReference type="InterPro" id="IPR037046">
    <property type="entry name" value="AlkA_N_sf"/>
</dbReference>
<keyword evidence="10" id="KW-0238">DNA-binding</keyword>
<dbReference type="SMART" id="SM00342">
    <property type="entry name" value="HTH_ARAC"/>
    <property type="match status" value="1"/>
</dbReference>
<dbReference type="Gene3D" id="1.10.10.60">
    <property type="entry name" value="Homeodomain-like"/>
    <property type="match status" value="1"/>
</dbReference>
<comment type="caution">
    <text evidence="15">The sequence shown here is derived from an EMBL/GenBank/DDBJ whole genome shotgun (WGS) entry which is preliminary data.</text>
</comment>
<dbReference type="GO" id="GO:0006307">
    <property type="term" value="P:DNA alkylation repair"/>
    <property type="evidence" value="ECO:0007669"/>
    <property type="project" value="TreeGrafter"/>
</dbReference>
<dbReference type="FunFam" id="3.40.10.10:FF:000001">
    <property type="entry name" value="DNA-3-methyladenine glycosylase 2"/>
    <property type="match status" value="1"/>
</dbReference>